<dbReference type="InterPro" id="IPR016130">
    <property type="entry name" value="Tyr_Pase_AS"/>
</dbReference>
<dbReference type="EMBL" id="JAETWB010000011">
    <property type="protein sequence ID" value="MBL6080178.1"/>
    <property type="molecule type" value="Genomic_DNA"/>
</dbReference>
<dbReference type="Gene3D" id="3.90.190.10">
    <property type="entry name" value="Protein tyrosine phosphatase superfamily"/>
    <property type="match status" value="1"/>
</dbReference>
<dbReference type="SUPFAM" id="SSF52799">
    <property type="entry name" value="(Phosphotyrosine protein) phosphatases II"/>
    <property type="match status" value="1"/>
</dbReference>
<accession>A0ABS1U6B0</accession>
<evidence type="ECO:0000313" key="2">
    <source>
        <dbReference type="Proteomes" id="UP000660885"/>
    </source>
</evidence>
<name>A0ABS1U6B0_9PROT</name>
<dbReference type="PROSITE" id="PS00383">
    <property type="entry name" value="TYR_PHOSPHATASE_1"/>
    <property type="match status" value="1"/>
</dbReference>
<comment type="caution">
    <text evidence="1">The sequence shown here is derived from an EMBL/GenBank/DDBJ whole genome shotgun (WGS) entry which is preliminary data.</text>
</comment>
<dbReference type="InterPro" id="IPR029021">
    <property type="entry name" value="Prot-tyrosine_phosphatase-like"/>
</dbReference>
<reference evidence="1 2" key="1">
    <citation type="submission" date="2021-01" db="EMBL/GenBank/DDBJ databases">
        <title>Belnapia mucosa sp. nov. and Belnapia arida sp. nov., isolated from the Tabernas Desert (Almeria, Spain).</title>
        <authorList>
            <person name="Molina-Menor E."/>
            <person name="Vidal-Verdu A."/>
            <person name="Calonge A."/>
            <person name="Satari L."/>
            <person name="Pereto J."/>
            <person name="Porcar M."/>
        </authorList>
    </citation>
    <scope>NUCLEOTIDE SEQUENCE [LARGE SCALE GENOMIC DNA]</scope>
    <source>
        <strain evidence="1 2">T18</strain>
    </source>
</reference>
<gene>
    <name evidence="1" type="ORF">JMJ56_19355</name>
</gene>
<evidence type="ECO:0000313" key="1">
    <source>
        <dbReference type="EMBL" id="MBL6080178.1"/>
    </source>
</evidence>
<protein>
    <submittedName>
        <fullName evidence="1">Protein-tyrosine-phosphatase</fullName>
    </submittedName>
</protein>
<dbReference type="Proteomes" id="UP000660885">
    <property type="component" value="Unassembled WGS sequence"/>
</dbReference>
<dbReference type="RefSeq" id="WP_202833417.1">
    <property type="nucleotide sequence ID" value="NZ_JAETWB010000011.1"/>
</dbReference>
<sequence length="192" mass="20786">MSASPLPFPIHVCGIEELEGHCATGVSHVLSILDPDRAEPEAFGSFGEHARLELRFHDIIQSQADHVVPEGEHVAAILDFGRGLAAERTARLLVHCHVGISRSTAAMSLILAQARPELPAEEVLQGILAIREKTWPNLRMLELGDAMLGRGGTLPRAAAAIYRHQLAIRPHLAEVMRKAGRGREVDAAEALT</sequence>
<proteinExistence type="predicted"/>
<keyword evidence="2" id="KW-1185">Reference proteome</keyword>
<organism evidence="1 2">
    <name type="scientific">Belnapia arida</name>
    <dbReference type="NCBI Taxonomy" id="2804533"/>
    <lineage>
        <taxon>Bacteria</taxon>
        <taxon>Pseudomonadati</taxon>
        <taxon>Pseudomonadota</taxon>
        <taxon>Alphaproteobacteria</taxon>
        <taxon>Acetobacterales</taxon>
        <taxon>Roseomonadaceae</taxon>
        <taxon>Belnapia</taxon>
    </lineage>
</organism>